<dbReference type="Gene3D" id="3.40.50.300">
    <property type="entry name" value="P-loop containing nucleotide triphosphate hydrolases"/>
    <property type="match status" value="1"/>
</dbReference>
<evidence type="ECO:0000256" key="2">
    <source>
        <dbReference type="ARBA" id="ARBA00022741"/>
    </source>
</evidence>
<evidence type="ECO:0000259" key="13">
    <source>
        <dbReference type="PROSITE" id="PS50162"/>
    </source>
</evidence>
<protein>
    <recommendedName>
        <fullName evidence="11 12">DNA repair protein RadA</fullName>
    </recommendedName>
</protein>
<dbReference type="GO" id="GO:0008270">
    <property type="term" value="F:zinc ion binding"/>
    <property type="evidence" value="ECO:0007669"/>
    <property type="project" value="UniProtKB-KW"/>
</dbReference>
<dbReference type="EMBL" id="LBTX01000015">
    <property type="protein sequence ID" value="KKQ49438.1"/>
    <property type="molecule type" value="Genomic_DNA"/>
</dbReference>
<dbReference type="InterPro" id="IPR027417">
    <property type="entry name" value="P-loop_NTPase"/>
</dbReference>
<dbReference type="Pfam" id="PF18073">
    <property type="entry name" value="Zn_ribbon_LapB"/>
    <property type="match status" value="1"/>
</dbReference>
<reference evidence="14 15" key="1">
    <citation type="journal article" date="2015" name="Nature">
        <title>rRNA introns, odd ribosomes, and small enigmatic genomes across a large radiation of phyla.</title>
        <authorList>
            <person name="Brown C.T."/>
            <person name="Hug L.A."/>
            <person name="Thomas B.C."/>
            <person name="Sharon I."/>
            <person name="Castelle C.J."/>
            <person name="Singh A."/>
            <person name="Wilkins M.J."/>
            <person name="Williams K.H."/>
            <person name="Banfield J.F."/>
        </authorList>
    </citation>
    <scope>NUCLEOTIDE SEQUENCE [LARGE SCALE GENOMIC DNA]</scope>
</reference>
<evidence type="ECO:0000256" key="9">
    <source>
        <dbReference type="ARBA" id="ARBA00023125"/>
    </source>
</evidence>
<proteinExistence type="inferred from homology"/>
<comment type="caution">
    <text evidence="14">The sequence shown here is derived from an EMBL/GenBank/DDBJ whole genome shotgun (WGS) entry which is preliminary data.</text>
</comment>
<keyword evidence="9 12" id="KW-0238">DNA-binding</keyword>
<name>A0A0G0I286_9BACT</name>
<keyword evidence="8" id="KW-0346">Stress response</keyword>
<organism evidence="14 15">
    <name type="scientific">Candidatus Shapirobacteria bacterium GW2011_GWE1_38_10</name>
    <dbReference type="NCBI Taxonomy" id="1618488"/>
    <lineage>
        <taxon>Bacteria</taxon>
        <taxon>Candidatus Shapironibacteriota</taxon>
    </lineage>
</organism>
<evidence type="ECO:0000256" key="12">
    <source>
        <dbReference type="RuleBase" id="RU003555"/>
    </source>
</evidence>
<keyword evidence="7 12" id="KW-0067">ATP-binding</keyword>
<evidence type="ECO:0000256" key="1">
    <source>
        <dbReference type="ARBA" id="ARBA00022723"/>
    </source>
</evidence>
<keyword evidence="5" id="KW-0378">Hydrolase</keyword>
<accession>A0A0G0I286</accession>
<dbReference type="InterPro" id="IPR014721">
    <property type="entry name" value="Ribsml_uS5_D2-typ_fold_subgr"/>
</dbReference>
<dbReference type="PATRIC" id="fig|1618488.3.peg.795"/>
<evidence type="ECO:0000313" key="15">
    <source>
        <dbReference type="Proteomes" id="UP000034231"/>
    </source>
</evidence>
<evidence type="ECO:0000256" key="8">
    <source>
        <dbReference type="ARBA" id="ARBA00023016"/>
    </source>
</evidence>
<comment type="similarity">
    <text evidence="12">Belongs to the RecA family. RadA subfamily.</text>
</comment>
<dbReference type="InterPro" id="IPR003593">
    <property type="entry name" value="AAA+_ATPase"/>
</dbReference>
<dbReference type="InterPro" id="IPR014774">
    <property type="entry name" value="KaiC-like_dom"/>
</dbReference>
<keyword evidence="6 12" id="KW-0862">Zinc</keyword>
<dbReference type="PRINTS" id="PR01874">
    <property type="entry name" value="DNAREPAIRADA"/>
</dbReference>
<evidence type="ECO:0000256" key="11">
    <source>
        <dbReference type="NCBIfam" id="TIGR00416"/>
    </source>
</evidence>
<dbReference type="Proteomes" id="UP000034231">
    <property type="component" value="Unassembled WGS sequence"/>
</dbReference>
<feature type="domain" description="RecA family profile 1" evidence="13">
    <location>
        <begin position="70"/>
        <end position="216"/>
    </location>
</feature>
<dbReference type="SUPFAM" id="SSF52540">
    <property type="entry name" value="P-loop containing nucleoside triphosphate hydrolases"/>
    <property type="match status" value="1"/>
</dbReference>
<evidence type="ECO:0000256" key="5">
    <source>
        <dbReference type="ARBA" id="ARBA00022801"/>
    </source>
</evidence>
<evidence type="ECO:0000256" key="3">
    <source>
        <dbReference type="ARBA" id="ARBA00022763"/>
    </source>
</evidence>
<dbReference type="PANTHER" id="PTHR32472:SF10">
    <property type="entry name" value="DNA REPAIR PROTEIN RADA-LIKE PROTEIN"/>
    <property type="match status" value="1"/>
</dbReference>
<keyword evidence="3 12" id="KW-0227">DNA damage</keyword>
<dbReference type="SUPFAM" id="SSF54211">
    <property type="entry name" value="Ribosomal protein S5 domain 2-like"/>
    <property type="match status" value="1"/>
</dbReference>
<dbReference type="GO" id="GO:0005829">
    <property type="term" value="C:cytosol"/>
    <property type="evidence" value="ECO:0007669"/>
    <property type="project" value="TreeGrafter"/>
</dbReference>
<evidence type="ECO:0000256" key="7">
    <source>
        <dbReference type="ARBA" id="ARBA00022840"/>
    </source>
</evidence>
<dbReference type="Pfam" id="PF06745">
    <property type="entry name" value="ATPase"/>
    <property type="match status" value="1"/>
</dbReference>
<dbReference type="InterPro" id="IPR020588">
    <property type="entry name" value="RecA_ATP-bd"/>
</dbReference>
<dbReference type="PANTHER" id="PTHR32472">
    <property type="entry name" value="DNA REPAIR PROTEIN RADA"/>
    <property type="match status" value="1"/>
</dbReference>
<dbReference type="AlphaFoldDB" id="A0A0G0I286"/>
<dbReference type="GO" id="GO:0016787">
    <property type="term" value="F:hydrolase activity"/>
    <property type="evidence" value="ECO:0007669"/>
    <property type="project" value="UniProtKB-KW"/>
</dbReference>
<keyword evidence="1 12" id="KW-0479">Metal-binding</keyword>
<keyword evidence="2 12" id="KW-0547">Nucleotide-binding</keyword>
<dbReference type="NCBIfam" id="TIGR00416">
    <property type="entry name" value="sms"/>
    <property type="match status" value="1"/>
</dbReference>
<dbReference type="GO" id="GO:0005524">
    <property type="term" value="F:ATP binding"/>
    <property type="evidence" value="ECO:0007669"/>
    <property type="project" value="UniProtKB-UniRule"/>
</dbReference>
<evidence type="ECO:0000256" key="10">
    <source>
        <dbReference type="ARBA" id="ARBA00023204"/>
    </source>
</evidence>
<comment type="function">
    <text evidence="12">DNA-dependent ATPase involved in processing of recombination intermediates, plays a role in repairing DNA breaks. Stimulates the branch migration of RecA-mediated strand transfer reactions, allowing the 3' invading strand to extend heteroduplex DNA faster. Binds ssDNA in the presence of ADP but not other nucleotides, has ATPase activity that is stimulated by ssDNA and various branched DNA structures, but inhibited by SSB. Does not have RecA's homology-searching function.</text>
</comment>
<dbReference type="PROSITE" id="PS50162">
    <property type="entry name" value="RECA_2"/>
    <property type="match status" value="1"/>
</dbReference>
<evidence type="ECO:0000256" key="6">
    <source>
        <dbReference type="ARBA" id="ARBA00022833"/>
    </source>
</evidence>
<evidence type="ECO:0000313" key="14">
    <source>
        <dbReference type="EMBL" id="KKQ49438.1"/>
    </source>
</evidence>
<dbReference type="SMART" id="SM00382">
    <property type="entry name" value="AAA"/>
    <property type="match status" value="1"/>
</dbReference>
<dbReference type="InterPro" id="IPR041166">
    <property type="entry name" value="Rubredoxin_2"/>
</dbReference>
<keyword evidence="10 12" id="KW-0234">DNA repair</keyword>
<dbReference type="GO" id="GO:0000725">
    <property type="term" value="P:recombinational repair"/>
    <property type="evidence" value="ECO:0007669"/>
    <property type="project" value="TreeGrafter"/>
</dbReference>
<dbReference type="CDD" id="cd01121">
    <property type="entry name" value="RadA_SMS_N"/>
    <property type="match status" value="1"/>
</dbReference>
<keyword evidence="4 12" id="KW-0863">Zinc-finger</keyword>
<dbReference type="Gene3D" id="3.30.230.10">
    <property type="match status" value="1"/>
</dbReference>
<dbReference type="InterPro" id="IPR020568">
    <property type="entry name" value="Ribosomal_Su5_D2-typ_SF"/>
</dbReference>
<dbReference type="InterPro" id="IPR004504">
    <property type="entry name" value="DNA_repair_RadA"/>
</dbReference>
<evidence type="ECO:0000256" key="4">
    <source>
        <dbReference type="ARBA" id="ARBA00022771"/>
    </source>
</evidence>
<gene>
    <name evidence="14" type="ORF">US68_C0015G0009</name>
</gene>
<dbReference type="GO" id="GO:0140664">
    <property type="term" value="F:ATP-dependent DNA damage sensor activity"/>
    <property type="evidence" value="ECO:0007669"/>
    <property type="project" value="InterPro"/>
</dbReference>
<dbReference type="GO" id="GO:0003684">
    <property type="term" value="F:damaged DNA binding"/>
    <property type="evidence" value="ECO:0007669"/>
    <property type="project" value="InterPro"/>
</dbReference>
<sequence>MKRNLETIFVCANCGNEFSKWAGQCSACHEWNSLKEVKSLGKKIKSGRASASVAPTLKNLKEINSENKSNVAIFSTDIKEFDRVLGKGIVRGQVVLFAGEPGIGKSTLLTQLLGKIGGLYVAGEETAEQIALRVERLGLDKEKFDILETNIVEEIAGVIERTNNVFKIVVVDSIQMMMSENNASVPGSIGQIRESTFRLVEMAKKSGAAIFIVGHVTKEGEIAGPKMMEHMVDTVLYFEGERNGELRILRVDKNRFGPTDEVGVFKMEEKGLREISSEEVSLIDNKVSQIGSTVSLVMEGTRPLLVEIQALVTESFSQMPKRIFSGIDFNRGQLLVAVAQKVLGIPLYKEDVFVAVSGGIKISDPGVDLAVIGAIYSSYKDRPYKNGIVLVGEVSLLGQVRKVKMGEKRTKEIKSLGREMLTINSIRELKELI</sequence>